<accession>A0AAQ4EPT4</accession>
<feature type="domain" description="N-acetyltransferase" evidence="4">
    <location>
        <begin position="14"/>
        <end position="183"/>
    </location>
</feature>
<dbReference type="InterPro" id="IPR016181">
    <property type="entry name" value="Acyl_CoA_acyltransferase"/>
</dbReference>
<comment type="similarity">
    <text evidence="1">Belongs to the acetyltransferase family. GNAT subfamily.</text>
</comment>
<evidence type="ECO:0000256" key="1">
    <source>
        <dbReference type="ARBA" id="ARBA00009342"/>
    </source>
</evidence>
<dbReference type="PANTHER" id="PTHR13256:SF16">
    <property type="entry name" value="ALPHA_BETA-TUBULIN-N-ACETYLTRANSFERASE 9"/>
    <property type="match status" value="1"/>
</dbReference>
<dbReference type="PROSITE" id="PS51186">
    <property type="entry name" value="GNAT"/>
    <property type="match status" value="1"/>
</dbReference>
<dbReference type="PANTHER" id="PTHR13256">
    <property type="entry name" value="N-ACETYLTRANSFERASE 9"/>
    <property type="match status" value="1"/>
</dbReference>
<organism evidence="5 6">
    <name type="scientific">Amblyomma americanum</name>
    <name type="common">Lone star tick</name>
    <dbReference type="NCBI Taxonomy" id="6943"/>
    <lineage>
        <taxon>Eukaryota</taxon>
        <taxon>Metazoa</taxon>
        <taxon>Ecdysozoa</taxon>
        <taxon>Arthropoda</taxon>
        <taxon>Chelicerata</taxon>
        <taxon>Arachnida</taxon>
        <taxon>Acari</taxon>
        <taxon>Parasitiformes</taxon>
        <taxon>Ixodida</taxon>
        <taxon>Ixodoidea</taxon>
        <taxon>Ixodidae</taxon>
        <taxon>Amblyomminae</taxon>
        <taxon>Amblyomma</taxon>
    </lineage>
</organism>
<dbReference type="InterPro" id="IPR039135">
    <property type="entry name" value="NAT9-like"/>
</dbReference>
<protein>
    <recommendedName>
        <fullName evidence="4">N-acetyltransferase domain-containing protein</fullName>
    </recommendedName>
</protein>
<keyword evidence="2" id="KW-0808">Transferase</keyword>
<evidence type="ECO:0000313" key="5">
    <source>
        <dbReference type="EMBL" id="KAK8776727.1"/>
    </source>
</evidence>
<comment type="caution">
    <text evidence="5">The sequence shown here is derived from an EMBL/GenBank/DDBJ whole genome shotgun (WGS) entry which is preliminary data.</text>
</comment>
<dbReference type="AlphaFoldDB" id="A0AAQ4EPT4"/>
<dbReference type="SUPFAM" id="SSF55729">
    <property type="entry name" value="Acyl-CoA N-acyltransferases (Nat)"/>
    <property type="match status" value="1"/>
</dbReference>
<dbReference type="EMBL" id="JARKHS020012618">
    <property type="protein sequence ID" value="KAK8776727.1"/>
    <property type="molecule type" value="Genomic_DNA"/>
</dbReference>
<dbReference type="Pfam" id="PF13302">
    <property type="entry name" value="Acetyltransf_3"/>
    <property type="match status" value="1"/>
</dbReference>
<keyword evidence="3" id="KW-0012">Acyltransferase</keyword>
<proteinExistence type="inferred from homology"/>
<evidence type="ECO:0000259" key="4">
    <source>
        <dbReference type="PROSITE" id="PS51186"/>
    </source>
</evidence>
<evidence type="ECO:0000313" key="6">
    <source>
        <dbReference type="Proteomes" id="UP001321473"/>
    </source>
</evidence>
<gene>
    <name evidence="5" type="ORF">V5799_029935</name>
</gene>
<keyword evidence="6" id="KW-1185">Reference proteome</keyword>
<name>A0AAQ4EPT4_AMBAM</name>
<reference evidence="5 6" key="1">
    <citation type="journal article" date="2023" name="Arcadia Sci">
        <title>De novo assembly of a long-read Amblyomma americanum tick genome.</title>
        <authorList>
            <person name="Chou S."/>
            <person name="Poskanzer K.E."/>
            <person name="Rollins M."/>
            <person name="Thuy-Boun P.S."/>
        </authorList>
    </citation>
    <scope>NUCLEOTIDE SEQUENCE [LARGE SCALE GENOMIC DNA]</scope>
    <source>
        <strain evidence="5">F_SG_1</strain>
        <tissue evidence="5">Salivary glands</tissue>
    </source>
</reference>
<dbReference type="Proteomes" id="UP001321473">
    <property type="component" value="Unassembled WGS sequence"/>
</dbReference>
<sequence length="199" mass="23225">MKINAKTQVWSQSVVLVPYKEHHVAKYHEWMKDPYLQAMTASEPLTLDQEYEMQKSWLEDEDKCTFIILDKHVYESSRDEVGAMIGDVNLFFNDQDRVRDAEIEVMIAESSQRQKGRGKEAILLMMRYGVEKLHVNAFSAKIKLSNTISRRLFEKIGFTLVSTSDVFEEATYHLEVDEELKTSLHCATPDYRLEEMAYD</sequence>
<dbReference type="GO" id="GO:0008080">
    <property type="term" value="F:N-acetyltransferase activity"/>
    <property type="evidence" value="ECO:0007669"/>
    <property type="project" value="InterPro"/>
</dbReference>
<dbReference type="Gene3D" id="3.40.630.30">
    <property type="match status" value="1"/>
</dbReference>
<dbReference type="FunFam" id="3.40.630.30:FF:000132">
    <property type="entry name" value="N-acetyltransferase 9-like protein"/>
    <property type="match status" value="1"/>
</dbReference>
<evidence type="ECO:0000256" key="3">
    <source>
        <dbReference type="ARBA" id="ARBA00023315"/>
    </source>
</evidence>
<evidence type="ECO:0000256" key="2">
    <source>
        <dbReference type="ARBA" id="ARBA00022679"/>
    </source>
</evidence>
<dbReference type="InterPro" id="IPR000182">
    <property type="entry name" value="GNAT_dom"/>
</dbReference>